<reference evidence="5 6" key="1">
    <citation type="journal article" date="2018" name="Cell">
        <title>The Chara Genome: Secondary Complexity and Implications for Plant Terrestrialization.</title>
        <authorList>
            <person name="Nishiyama T."/>
            <person name="Sakayama H."/>
            <person name="Vries J.D."/>
            <person name="Buschmann H."/>
            <person name="Saint-Marcoux D."/>
            <person name="Ullrich K.K."/>
            <person name="Haas F.B."/>
            <person name="Vanderstraeten L."/>
            <person name="Becker D."/>
            <person name="Lang D."/>
            <person name="Vosolsobe S."/>
            <person name="Rombauts S."/>
            <person name="Wilhelmsson P.K.I."/>
            <person name="Janitza P."/>
            <person name="Kern R."/>
            <person name="Heyl A."/>
            <person name="Rumpler F."/>
            <person name="Villalobos L.I.A.C."/>
            <person name="Clay J.M."/>
            <person name="Skokan R."/>
            <person name="Toyoda A."/>
            <person name="Suzuki Y."/>
            <person name="Kagoshima H."/>
            <person name="Schijlen E."/>
            <person name="Tajeshwar N."/>
            <person name="Catarino B."/>
            <person name="Hetherington A.J."/>
            <person name="Saltykova A."/>
            <person name="Bonnot C."/>
            <person name="Breuninger H."/>
            <person name="Symeonidi A."/>
            <person name="Radhakrishnan G.V."/>
            <person name="Van Nieuwerburgh F."/>
            <person name="Deforce D."/>
            <person name="Chang C."/>
            <person name="Karol K.G."/>
            <person name="Hedrich R."/>
            <person name="Ulvskov P."/>
            <person name="Glockner G."/>
            <person name="Delwiche C.F."/>
            <person name="Petrasek J."/>
            <person name="Van de Peer Y."/>
            <person name="Friml J."/>
            <person name="Beilby M."/>
            <person name="Dolan L."/>
            <person name="Kohara Y."/>
            <person name="Sugano S."/>
            <person name="Fujiyama A."/>
            <person name="Delaux P.-M."/>
            <person name="Quint M."/>
            <person name="TheiBen G."/>
            <person name="Hagemann M."/>
            <person name="Harholt J."/>
            <person name="Dunand C."/>
            <person name="Zachgo S."/>
            <person name="Langdale J."/>
            <person name="Maumus F."/>
            <person name="Straeten D.V.D."/>
            <person name="Gould S.B."/>
            <person name="Rensing S.A."/>
        </authorList>
    </citation>
    <scope>NUCLEOTIDE SEQUENCE [LARGE SCALE GENOMIC DNA]</scope>
    <source>
        <strain evidence="5 6">S276</strain>
    </source>
</reference>
<dbReference type="AlphaFoldDB" id="A0A388KEF0"/>
<dbReference type="STRING" id="69332.A0A388KEF0"/>
<dbReference type="InterPro" id="IPR005822">
    <property type="entry name" value="Ribosomal_uL13"/>
</dbReference>
<evidence type="ECO:0000256" key="1">
    <source>
        <dbReference type="ARBA" id="ARBA00006227"/>
    </source>
</evidence>
<dbReference type="InterPro" id="IPR036899">
    <property type="entry name" value="Ribosomal_uL13_sf"/>
</dbReference>
<keyword evidence="3" id="KW-0687">Ribonucleoprotein</keyword>
<dbReference type="OrthoDB" id="274622at2759"/>
<dbReference type="Gramene" id="GBG68430">
    <property type="protein sequence ID" value="GBG68430"/>
    <property type="gene ID" value="CBR_g2974"/>
</dbReference>
<dbReference type="PIRSF" id="PIRSF002181">
    <property type="entry name" value="Ribosomal_L13"/>
    <property type="match status" value="1"/>
</dbReference>
<dbReference type="GO" id="GO:0017148">
    <property type="term" value="P:negative regulation of translation"/>
    <property type="evidence" value="ECO:0007669"/>
    <property type="project" value="TreeGrafter"/>
</dbReference>
<gene>
    <name evidence="5" type="ORF">CBR_g2974</name>
</gene>
<keyword evidence="6" id="KW-1185">Reference proteome</keyword>
<evidence type="ECO:0000256" key="3">
    <source>
        <dbReference type="ARBA" id="ARBA00023274"/>
    </source>
</evidence>
<dbReference type="OMA" id="EGSEHPF"/>
<comment type="caution">
    <text evidence="5">The sequence shown here is derived from an EMBL/GenBank/DDBJ whole genome shotgun (WGS) entry which is preliminary data.</text>
</comment>
<evidence type="ECO:0008006" key="7">
    <source>
        <dbReference type="Google" id="ProtNLM"/>
    </source>
</evidence>
<dbReference type="Proteomes" id="UP000265515">
    <property type="component" value="Unassembled WGS sequence"/>
</dbReference>
<accession>A0A388KEF0</accession>
<evidence type="ECO:0000313" key="6">
    <source>
        <dbReference type="Proteomes" id="UP000265515"/>
    </source>
</evidence>
<dbReference type="GO" id="GO:0006412">
    <property type="term" value="P:translation"/>
    <property type="evidence" value="ECO:0007669"/>
    <property type="project" value="InterPro"/>
</dbReference>
<dbReference type="GO" id="GO:0003729">
    <property type="term" value="F:mRNA binding"/>
    <property type="evidence" value="ECO:0007669"/>
    <property type="project" value="TreeGrafter"/>
</dbReference>
<dbReference type="Gene3D" id="3.90.1180.10">
    <property type="entry name" value="Ribosomal protein L13"/>
    <property type="match status" value="1"/>
</dbReference>
<dbReference type="Pfam" id="PF00572">
    <property type="entry name" value="Ribosomal_L13"/>
    <property type="match status" value="1"/>
</dbReference>
<dbReference type="PANTHER" id="PTHR11545:SF2">
    <property type="entry name" value="LARGE RIBOSOMAL SUBUNIT PROTEIN UL13M"/>
    <property type="match status" value="1"/>
</dbReference>
<keyword evidence="2" id="KW-0689">Ribosomal protein</keyword>
<proteinExistence type="inferred from homology"/>
<organism evidence="5 6">
    <name type="scientific">Chara braunii</name>
    <name type="common">Braun's stonewort</name>
    <dbReference type="NCBI Taxonomy" id="69332"/>
    <lineage>
        <taxon>Eukaryota</taxon>
        <taxon>Viridiplantae</taxon>
        <taxon>Streptophyta</taxon>
        <taxon>Charophyceae</taxon>
        <taxon>Charales</taxon>
        <taxon>Characeae</taxon>
        <taxon>Chara</taxon>
    </lineage>
</organism>
<dbReference type="GO" id="GO:0003735">
    <property type="term" value="F:structural constituent of ribosome"/>
    <property type="evidence" value="ECO:0007669"/>
    <property type="project" value="InterPro"/>
</dbReference>
<dbReference type="HAMAP" id="MF_01366">
    <property type="entry name" value="Ribosomal_uL13"/>
    <property type="match status" value="1"/>
</dbReference>
<name>A0A388KEF0_CHABU</name>
<dbReference type="SUPFAM" id="SSF52161">
    <property type="entry name" value="Ribosomal protein L13"/>
    <property type="match status" value="1"/>
</dbReference>
<sequence length="195" mass="22241">MAKFRVGPQGLQRALDQGLRWRLFNAKDQVLGRIATQIAVVLMGKDKPTYTPNKDDGDVCVVVNAQHVALTGRKMTDKVYKWHTGYPGGLKERTVAEQMMKDPTEVIRKAVLRMLPRNKLRDDRSLKLRIFNDDEHPFTSQQLTEFHMPERTVREMRPREKRALKKQMEKAAAGPNAGRRRGGGQSPVKTPSQPQ</sequence>
<evidence type="ECO:0000313" key="5">
    <source>
        <dbReference type="EMBL" id="GBG68430.1"/>
    </source>
</evidence>
<dbReference type="PANTHER" id="PTHR11545">
    <property type="entry name" value="RIBOSOMAL PROTEIN L13"/>
    <property type="match status" value="1"/>
</dbReference>
<evidence type="ECO:0000256" key="4">
    <source>
        <dbReference type="SAM" id="MobiDB-lite"/>
    </source>
</evidence>
<dbReference type="EMBL" id="BFEA01000100">
    <property type="protein sequence ID" value="GBG68430.1"/>
    <property type="molecule type" value="Genomic_DNA"/>
</dbReference>
<dbReference type="InterPro" id="IPR005823">
    <property type="entry name" value="Ribosomal_uL13_bac-type"/>
</dbReference>
<evidence type="ECO:0000256" key="2">
    <source>
        <dbReference type="ARBA" id="ARBA00022980"/>
    </source>
</evidence>
<dbReference type="CDD" id="cd00392">
    <property type="entry name" value="Ribosomal_L13"/>
    <property type="match status" value="1"/>
</dbReference>
<feature type="region of interest" description="Disordered" evidence="4">
    <location>
        <begin position="151"/>
        <end position="195"/>
    </location>
</feature>
<dbReference type="NCBIfam" id="TIGR01066">
    <property type="entry name" value="rplM_bact"/>
    <property type="match status" value="1"/>
</dbReference>
<protein>
    <recommendedName>
        <fullName evidence="7">50S ribosomal protein L13</fullName>
    </recommendedName>
</protein>
<dbReference type="GO" id="GO:0005762">
    <property type="term" value="C:mitochondrial large ribosomal subunit"/>
    <property type="evidence" value="ECO:0007669"/>
    <property type="project" value="TreeGrafter"/>
</dbReference>
<comment type="similarity">
    <text evidence="1">Belongs to the universal ribosomal protein uL13 family.</text>
</comment>